<feature type="signal peptide" evidence="1">
    <location>
        <begin position="1"/>
        <end position="25"/>
    </location>
</feature>
<feature type="chain" id="PRO_5006902470" evidence="1">
    <location>
        <begin position="26"/>
        <end position="143"/>
    </location>
</feature>
<protein>
    <submittedName>
        <fullName evidence="2">Uncharacterized protein</fullName>
    </submittedName>
</protein>
<keyword evidence="1" id="KW-0732">Signal</keyword>
<evidence type="ECO:0000256" key="1">
    <source>
        <dbReference type="SAM" id="SignalP"/>
    </source>
</evidence>
<evidence type="ECO:0000313" key="2">
    <source>
        <dbReference type="EMBL" id="KTB45086.1"/>
    </source>
</evidence>
<accession>A0A0W0G960</accession>
<name>A0A0W0G960_MONRR</name>
<organism evidence="2 3">
    <name type="scientific">Moniliophthora roreri</name>
    <name type="common">Frosty pod rot fungus</name>
    <name type="synonym">Monilia roreri</name>
    <dbReference type="NCBI Taxonomy" id="221103"/>
    <lineage>
        <taxon>Eukaryota</taxon>
        <taxon>Fungi</taxon>
        <taxon>Dikarya</taxon>
        <taxon>Basidiomycota</taxon>
        <taxon>Agaricomycotina</taxon>
        <taxon>Agaricomycetes</taxon>
        <taxon>Agaricomycetidae</taxon>
        <taxon>Agaricales</taxon>
        <taxon>Marasmiineae</taxon>
        <taxon>Marasmiaceae</taxon>
        <taxon>Moniliophthora</taxon>
    </lineage>
</organism>
<evidence type="ECO:0000313" key="3">
    <source>
        <dbReference type="Proteomes" id="UP000054988"/>
    </source>
</evidence>
<comment type="caution">
    <text evidence="2">The sequence shown here is derived from an EMBL/GenBank/DDBJ whole genome shotgun (WGS) entry which is preliminary data.</text>
</comment>
<dbReference type="AlphaFoldDB" id="A0A0W0G960"/>
<dbReference type="EMBL" id="LATX01000784">
    <property type="protein sequence ID" value="KTB45086.1"/>
    <property type="molecule type" value="Genomic_DNA"/>
</dbReference>
<gene>
    <name evidence="2" type="ORF">WG66_2341</name>
</gene>
<sequence>MVLCPRYLVFWFGVWLLPSIPASSSFNASGAVKRQKTGRAGLGMFLNLHPLPSTLYPLPSTLYPLPSTLYPLPSVLEPSIVRVTVTKTKTNVWLQATSTPNLRIPQADYLSVSGTAFGTYIILKYKRGALALEPGDEYTLPPR</sequence>
<dbReference type="Proteomes" id="UP000054988">
    <property type="component" value="Unassembled WGS sequence"/>
</dbReference>
<reference evidence="2 3" key="1">
    <citation type="submission" date="2015-12" db="EMBL/GenBank/DDBJ databases">
        <title>Draft genome sequence of Moniliophthora roreri, the causal agent of frosty pod rot of cacao.</title>
        <authorList>
            <person name="Aime M.C."/>
            <person name="Diaz-Valderrama J.R."/>
            <person name="Kijpornyongpan T."/>
            <person name="Phillips-Mora W."/>
        </authorList>
    </citation>
    <scope>NUCLEOTIDE SEQUENCE [LARGE SCALE GENOMIC DNA]</scope>
    <source>
        <strain evidence="2 3">MCA 2952</strain>
    </source>
</reference>
<proteinExistence type="predicted"/>